<comment type="caution">
    <text evidence="3">The sequence shown here is derived from an EMBL/GenBank/DDBJ whole genome shotgun (WGS) entry which is preliminary data.</text>
</comment>
<feature type="domain" description="Glycosyltransferase subfamily 4-like N-terminal" evidence="2">
    <location>
        <begin position="221"/>
        <end position="321"/>
    </location>
</feature>
<accession>A0A4Z0Q1Q5</accession>
<name>A0A4Z0Q1Q5_9BACT</name>
<dbReference type="OrthoDB" id="9810929at2"/>
<protein>
    <recommendedName>
        <fullName evidence="2">Glycosyltransferase subfamily 4-like N-terminal domain-containing protein</fullName>
    </recommendedName>
</protein>
<dbReference type="SUPFAM" id="SSF53756">
    <property type="entry name" value="UDP-Glycosyltransferase/glycogen phosphorylase"/>
    <property type="match status" value="1"/>
</dbReference>
<dbReference type="InterPro" id="IPR028098">
    <property type="entry name" value="Glyco_trans_4-like_N"/>
</dbReference>
<evidence type="ECO:0000256" key="1">
    <source>
        <dbReference type="SAM" id="MobiDB-lite"/>
    </source>
</evidence>
<organism evidence="3 4">
    <name type="scientific">Hymenobacter metallicola</name>
    <dbReference type="NCBI Taxonomy" id="2563114"/>
    <lineage>
        <taxon>Bacteria</taxon>
        <taxon>Pseudomonadati</taxon>
        <taxon>Bacteroidota</taxon>
        <taxon>Cytophagia</taxon>
        <taxon>Cytophagales</taxon>
        <taxon>Hymenobacteraceae</taxon>
        <taxon>Hymenobacter</taxon>
    </lineage>
</organism>
<dbReference type="RefSeq" id="WP_135398138.1">
    <property type="nucleotide sequence ID" value="NZ_SRMB01000005.1"/>
</dbReference>
<dbReference type="AlphaFoldDB" id="A0A4Z0Q1Q5"/>
<keyword evidence="4" id="KW-1185">Reference proteome</keyword>
<evidence type="ECO:0000259" key="2">
    <source>
        <dbReference type="Pfam" id="PF13579"/>
    </source>
</evidence>
<dbReference type="Pfam" id="PF13579">
    <property type="entry name" value="Glyco_trans_4_4"/>
    <property type="match status" value="1"/>
</dbReference>
<dbReference type="GO" id="GO:0016757">
    <property type="term" value="F:glycosyltransferase activity"/>
    <property type="evidence" value="ECO:0007669"/>
    <property type="project" value="UniProtKB-ARBA"/>
</dbReference>
<dbReference type="Proteomes" id="UP000298471">
    <property type="component" value="Unassembled WGS sequence"/>
</dbReference>
<reference evidence="3 4" key="1">
    <citation type="submission" date="2019-04" db="EMBL/GenBank/DDBJ databases">
        <authorList>
            <person name="Feng G."/>
            <person name="Zhang J."/>
            <person name="Zhu H."/>
        </authorList>
    </citation>
    <scope>NUCLEOTIDE SEQUENCE [LARGE SCALE GENOMIC DNA]</scope>
    <source>
        <strain evidence="3 4">9PBR-1</strain>
    </source>
</reference>
<gene>
    <name evidence="3" type="ORF">E5K02_22385</name>
</gene>
<evidence type="ECO:0000313" key="3">
    <source>
        <dbReference type="EMBL" id="TGE23103.1"/>
    </source>
</evidence>
<evidence type="ECO:0000313" key="4">
    <source>
        <dbReference type="Proteomes" id="UP000298471"/>
    </source>
</evidence>
<sequence>MEHPPLNVLLLGWDEAAQAAASVTPALEFSRQLAEHTPVSAIVPRLPDSAALTSADQIIRLNLLSAARLAQAATTRPAASASSWQAPAAPYAGASMPPPNSWQPAAATLPGTAVALAAPATPGTPPPTDLAPANTATASPGLLHEDEFAEATAEIGPDEAAATHQTADNLTLADSEAAPAPSSQPVAATPATEQAAAQVSLVQALQSLDSSGEDADLNFRVIQYARFATPLAVSQPFGVIYAAAWPAWLAALEIRQATGRPLVVHVQSLAADRDSPADRGWILELERLTLRRADLVLAHTEAVAQRLASFYNLPATRIRVVDADDTAAINDALTHVTPRT</sequence>
<dbReference type="EMBL" id="SRMB01000005">
    <property type="protein sequence ID" value="TGE23103.1"/>
    <property type="molecule type" value="Genomic_DNA"/>
</dbReference>
<dbReference type="Gene3D" id="3.40.50.2000">
    <property type="entry name" value="Glycogen Phosphorylase B"/>
    <property type="match status" value="1"/>
</dbReference>
<feature type="region of interest" description="Disordered" evidence="1">
    <location>
        <begin position="116"/>
        <end position="138"/>
    </location>
</feature>
<proteinExistence type="predicted"/>